<sequence length="147" mass="15259">RRDDSVGGQAKVRQGHRVHGAEDNGRTGGYDMRRAGVVNEYVVLDNLLCGGVAVAGTDALLARTLVAPDSAGRGALGLRADAGRAAAGMDFQVVALLGGRDLGGQHDEKKGSVVLHLQFIQFSAFYADAICLRSANAPSPTAKTESL</sequence>
<reference evidence="2 3" key="1">
    <citation type="journal article" date="2012" name="Genome Biol.">
        <title>Genome and low-iron response of an oceanic diatom adapted to chronic iron limitation.</title>
        <authorList>
            <person name="Lommer M."/>
            <person name="Specht M."/>
            <person name="Roy A.S."/>
            <person name="Kraemer L."/>
            <person name="Andreson R."/>
            <person name="Gutowska M.A."/>
            <person name="Wolf J."/>
            <person name="Bergner S.V."/>
            <person name="Schilhabel M.B."/>
            <person name="Klostermeier U.C."/>
            <person name="Beiko R.G."/>
            <person name="Rosenstiel P."/>
            <person name="Hippler M."/>
            <person name="Laroche J."/>
        </authorList>
    </citation>
    <scope>NUCLEOTIDE SEQUENCE [LARGE SCALE GENOMIC DNA]</scope>
    <source>
        <strain evidence="2 3">CCMP1005</strain>
    </source>
</reference>
<evidence type="ECO:0000313" key="3">
    <source>
        <dbReference type="Proteomes" id="UP000266841"/>
    </source>
</evidence>
<dbReference type="EMBL" id="AGNL01001466">
    <property type="protein sequence ID" value="EJK76980.1"/>
    <property type="molecule type" value="Genomic_DNA"/>
</dbReference>
<keyword evidence="3" id="KW-1185">Reference proteome</keyword>
<accession>K0THN2</accession>
<evidence type="ECO:0000313" key="2">
    <source>
        <dbReference type="EMBL" id="EJK76980.1"/>
    </source>
</evidence>
<gene>
    <name evidence="2" type="ORF">THAOC_01218</name>
</gene>
<feature type="non-terminal residue" evidence="2">
    <location>
        <position position="1"/>
    </location>
</feature>
<dbReference type="AlphaFoldDB" id="K0THN2"/>
<feature type="region of interest" description="Disordered" evidence="1">
    <location>
        <begin position="1"/>
        <end position="29"/>
    </location>
</feature>
<organism evidence="2 3">
    <name type="scientific">Thalassiosira oceanica</name>
    <name type="common">Marine diatom</name>
    <dbReference type="NCBI Taxonomy" id="159749"/>
    <lineage>
        <taxon>Eukaryota</taxon>
        <taxon>Sar</taxon>
        <taxon>Stramenopiles</taxon>
        <taxon>Ochrophyta</taxon>
        <taxon>Bacillariophyta</taxon>
        <taxon>Coscinodiscophyceae</taxon>
        <taxon>Thalassiosirophycidae</taxon>
        <taxon>Thalassiosirales</taxon>
        <taxon>Thalassiosiraceae</taxon>
        <taxon>Thalassiosira</taxon>
    </lineage>
</organism>
<evidence type="ECO:0000256" key="1">
    <source>
        <dbReference type="SAM" id="MobiDB-lite"/>
    </source>
</evidence>
<dbReference type="Proteomes" id="UP000266841">
    <property type="component" value="Unassembled WGS sequence"/>
</dbReference>
<proteinExistence type="predicted"/>
<protein>
    <submittedName>
        <fullName evidence="2">Uncharacterized protein</fullName>
    </submittedName>
</protein>
<comment type="caution">
    <text evidence="2">The sequence shown here is derived from an EMBL/GenBank/DDBJ whole genome shotgun (WGS) entry which is preliminary data.</text>
</comment>
<name>K0THN2_THAOC</name>